<protein>
    <submittedName>
        <fullName evidence="2">Extracellular solute-binding protein</fullName>
    </submittedName>
</protein>
<evidence type="ECO:0000256" key="1">
    <source>
        <dbReference type="SAM" id="SignalP"/>
    </source>
</evidence>
<evidence type="ECO:0000313" key="3">
    <source>
        <dbReference type="Proteomes" id="UP000886893"/>
    </source>
</evidence>
<dbReference type="AlphaFoldDB" id="A0A9D1G978"/>
<reference evidence="2" key="1">
    <citation type="submission" date="2020-10" db="EMBL/GenBank/DDBJ databases">
        <authorList>
            <person name="Gilroy R."/>
        </authorList>
    </citation>
    <scope>NUCLEOTIDE SEQUENCE</scope>
    <source>
        <strain evidence="2">14508</strain>
    </source>
</reference>
<dbReference type="Gene3D" id="2.60.120.260">
    <property type="entry name" value="Galactose-binding domain-like"/>
    <property type="match status" value="1"/>
</dbReference>
<feature type="chain" id="PRO_5038461344" evidence="1">
    <location>
        <begin position="27"/>
        <end position="1046"/>
    </location>
</feature>
<dbReference type="Pfam" id="PF13416">
    <property type="entry name" value="SBP_bac_8"/>
    <property type="match status" value="1"/>
</dbReference>
<keyword evidence="1" id="KW-0732">Signal</keyword>
<proteinExistence type="predicted"/>
<feature type="signal peptide" evidence="1">
    <location>
        <begin position="1"/>
        <end position="26"/>
    </location>
</feature>
<name>A0A9D1G978_9FIRM</name>
<dbReference type="SUPFAM" id="SSF53850">
    <property type="entry name" value="Periplasmic binding protein-like II"/>
    <property type="match status" value="1"/>
</dbReference>
<accession>A0A9D1G978</accession>
<dbReference type="Gene3D" id="3.40.190.10">
    <property type="entry name" value="Periplasmic binding protein-like II"/>
    <property type="match status" value="1"/>
</dbReference>
<reference evidence="2" key="2">
    <citation type="journal article" date="2021" name="PeerJ">
        <title>Extensive microbial diversity within the chicken gut microbiome revealed by metagenomics and culture.</title>
        <authorList>
            <person name="Gilroy R."/>
            <person name="Ravi A."/>
            <person name="Getino M."/>
            <person name="Pursley I."/>
            <person name="Horton D.L."/>
            <person name="Alikhan N.F."/>
            <person name="Baker D."/>
            <person name="Gharbi K."/>
            <person name="Hall N."/>
            <person name="Watson M."/>
            <person name="Adriaenssens E.M."/>
            <person name="Foster-Nyarko E."/>
            <person name="Jarju S."/>
            <person name="Secka A."/>
            <person name="Antonio M."/>
            <person name="Oren A."/>
            <person name="Chaudhuri R.R."/>
            <person name="La Ragione R."/>
            <person name="Hildebrand F."/>
            <person name="Pallen M.J."/>
        </authorList>
    </citation>
    <scope>NUCLEOTIDE SEQUENCE</scope>
    <source>
        <strain evidence="2">14508</strain>
    </source>
</reference>
<sequence>MKKKSQLLICLGVLFLATSCSNSVNPYNVSDEMVQNSIDLLSQRSDEATDYIYRYNDLLNQYTSYVDPSREITLLPDFTNNISIQPSTDIQGKDKSEIAVLAPSGGEARYTLPSGSQALPTGIYTIEIEYFLTESFKSSGIVSVYVGNSLQFAQASSLELPILYEDDVELYEDGTKNFDAYTNKYGDQMAPKSKRYGTWHTVALNTNLYDTADPALFEIFSTTGNISIRNNSSDIIYVSKLTVVPYVPLQDYTSYFSSVDHNYGTGTYKINAIEYAYKNSKSVRLATEMSATVQPYDSHKKLINILDGWDSAGQSATWKIEVTEKGLYPITLHYYNGTNQAPVYRSIYINGEIPFREFKNYRFETTGSGYSNETLHSGDQILYYYFEEGQTYELTLKSEREPFAESYYNLMSVYQDISDFAIDIRKITGAVVDTNRQWQLTDRFPETEEVLQSYKNIIYYEYNRLSKFVDPDSMLLSYFPRMTQLIDSFIKDPDDIPSNLNKFSSGDSCLAKLVADTANMMVSTNMTLDMIYLTNDETQIPRANASGWENFKNNMETLLDTFTSSRYKTELDESQLNVWVNRSVNYIEIMQTMANQYFTPQTGIEVNIRQMPSEQNLILANAANQTPDLALGVTAGLAFEFALRGNAAYPLSDFDDFWEYASMVPAGQLMSSLYQDKIYGLPETSTSQVLFARSDIMEVIGDGGTKIDLPETWDDLINILPRLQSFGMNFYYPASVSTSLKPLSSTVQMILQYGGKLYSDDGYSINLRSEESLQGLKTLTDLYTIYALPTEVGNFFNSFRYGSIPLGIGDLSMYLSLKYVAPELVGNWEVALPPGVRQNCSIEAKTCKDLNGDGTPDEISRWFISNGTTSLIFSKSKKIKEAWEFNKWWMSTEVQTEYAETLQSMYGPSFVWFSANKEAAQELLIDSDVREVMLEAQKWIIDLQQLPGQYMIQRGISDIWNTVVLGRASSGTESERMSVSNAVDLNKVIIDREIQRKMEEFGYYDTTTNQGTRQYKIRSYEWILECINNYNNHITTGNPNSNSCPI</sequence>
<dbReference type="InterPro" id="IPR050490">
    <property type="entry name" value="Bact_solute-bd_prot1"/>
</dbReference>
<dbReference type="Proteomes" id="UP000886893">
    <property type="component" value="Unassembled WGS sequence"/>
</dbReference>
<dbReference type="PANTHER" id="PTHR43649:SF27">
    <property type="entry name" value="EXTRACELLULAR SOLUTE-BINDING PROTEIN FAMILY 1"/>
    <property type="match status" value="1"/>
</dbReference>
<dbReference type="InterPro" id="IPR006059">
    <property type="entry name" value="SBP"/>
</dbReference>
<dbReference type="PANTHER" id="PTHR43649">
    <property type="entry name" value="ARABINOSE-BINDING PROTEIN-RELATED"/>
    <property type="match status" value="1"/>
</dbReference>
<evidence type="ECO:0000313" key="2">
    <source>
        <dbReference type="EMBL" id="HIT17692.1"/>
    </source>
</evidence>
<comment type="caution">
    <text evidence="2">The sequence shown here is derived from an EMBL/GenBank/DDBJ whole genome shotgun (WGS) entry which is preliminary data.</text>
</comment>
<organism evidence="2 3">
    <name type="scientific">Candidatus Caccosoma faecigallinarum</name>
    <dbReference type="NCBI Taxonomy" id="2840720"/>
    <lineage>
        <taxon>Bacteria</taxon>
        <taxon>Bacillati</taxon>
        <taxon>Bacillota</taxon>
        <taxon>Bacillota incertae sedis</taxon>
        <taxon>Candidatus Caccosoma</taxon>
    </lineage>
</organism>
<gene>
    <name evidence="2" type="ORF">IAD04_04905</name>
</gene>
<dbReference type="EMBL" id="DVKI01000152">
    <property type="protein sequence ID" value="HIT17692.1"/>
    <property type="molecule type" value="Genomic_DNA"/>
</dbReference>
<dbReference type="PROSITE" id="PS51257">
    <property type="entry name" value="PROKAR_LIPOPROTEIN"/>
    <property type="match status" value="1"/>
</dbReference>